<keyword evidence="2" id="KW-1185">Reference proteome</keyword>
<dbReference type="SUPFAM" id="SSF46785">
    <property type="entry name" value="Winged helix' DNA-binding domain"/>
    <property type="match status" value="1"/>
</dbReference>
<organism evidence="1 2">
    <name type="scientific">Chitinophaga nivalis</name>
    <dbReference type="NCBI Taxonomy" id="2991709"/>
    <lineage>
        <taxon>Bacteria</taxon>
        <taxon>Pseudomonadati</taxon>
        <taxon>Bacteroidota</taxon>
        <taxon>Chitinophagia</taxon>
        <taxon>Chitinophagales</taxon>
        <taxon>Chitinophagaceae</taxon>
        <taxon>Chitinophaga</taxon>
    </lineage>
</organism>
<gene>
    <name evidence="1" type="ORF">OL497_07985</name>
</gene>
<dbReference type="InterPro" id="IPR036390">
    <property type="entry name" value="WH_DNA-bd_sf"/>
</dbReference>
<dbReference type="RefSeq" id="WP_264729346.1">
    <property type="nucleotide sequence ID" value="NZ_JAPDNR010000001.1"/>
</dbReference>
<protein>
    <submittedName>
        <fullName evidence="1">Transcriptional regulator</fullName>
    </submittedName>
</protein>
<sequence length="213" mass="23823">MENYPTRTKNAADRFLTLLKTKGPLSAAELASELGITSEGARLQLLKLSEEGLIQSESTTRGVGRPVLIWSLTQLGNARFPDTHTELTLQIIQTIKTVLGQEALDNVIIAREKKQQEKYQQALAGVTGLENRLTSFAAMRTEEGYLAEWRQEGDTFLFIENHCPICCAATQCDNICTSEMNTFISILGETMQVTRMDHIINGARRCVYKIERP</sequence>
<dbReference type="InterPro" id="IPR036388">
    <property type="entry name" value="WH-like_DNA-bd_sf"/>
</dbReference>
<evidence type="ECO:0000313" key="1">
    <source>
        <dbReference type="EMBL" id="MCW3483827.1"/>
    </source>
</evidence>
<dbReference type="EMBL" id="JAPDNS010000001">
    <property type="protein sequence ID" value="MCW3483827.1"/>
    <property type="molecule type" value="Genomic_DNA"/>
</dbReference>
<dbReference type="Proteomes" id="UP001207742">
    <property type="component" value="Unassembled WGS sequence"/>
</dbReference>
<dbReference type="Gene3D" id="1.10.10.10">
    <property type="entry name" value="Winged helix-like DNA-binding domain superfamily/Winged helix DNA-binding domain"/>
    <property type="match status" value="1"/>
</dbReference>
<comment type="caution">
    <text evidence="1">The sequence shown here is derived from an EMBL/GenBank/DDBJ whole genome shotgun (WGS) entry which is preliminary data.</text>
</comment>
<name>A0ABT3IIN0_9BACT</name>
<evidence type="ECO:0000313" key="2">
    <source>
        <dbReference type="Proteomes" id="UP001207742"/>
    </source>
</evidence>
<proteinExistence type="predicted"/>
<accession>A0ABT3IIN0</accession>
<reference evidence="1 2" key="1">
    <citation type="submission" date="2022-10" db="EMBL/GenBank/DDBJ databases">
        <title>Chitinophaga nivalis PC15 sp. nov., isolated from Pyeongchang county, South Korea.</title>
        <authorList>
            <person name="Trinh H.N."/>
        </authorList>
    </citation>
    <scope>NUCLEOTIDE SEQUENCE [LARGE SCALE GENOMIC DNA]</scope>
    <source>
        <strain evidence="1 2">PC14</strain>
    </source>
</reference>